<feature type="transmembrane region" description="Helical" evidence="11">
    <location>
        <begin position="212"/>
        <end position="232"/>
    </location>
</feature>
<evidence type="ECO:0000256" key="2">
    <source>
        <dbReference type="ARBA" id="ARBA00004141"/>
    </source>
</evidence>
<keyword evidence="4" id="KW-0349">Heme</keyword>
<keyword evidence="6" id="KW-0479">Metal-binding</keyword>
<dbReference type="Pfam" id="PF03188">
    <property type="entry name" value="Cytochrom_B561"/>
    <property type="match status" value="1"/>
</dbReference>
<dbReference type="AlphaFoldDB" id="A0A1W7R9E8"/>
<dbReference type="PANTHER" id="PTHR10106">
    <property type="entry name" value="CYTOCHROME B561-RELATED"/>
    <property type="match status" value="1"/>
</dbReference>
<dbReference type="InterPro" id="IPR006593">
    <property type="entry name" value="Cyt_b561/ferric_Rdtase_TM"/>
</dbReference>
<keyword evidence="7" id="KW-0249">Electron transport</keyword>
<dbReference type="PANTHER" id="PTHR10106:SF24">
    <property type="entry name" value="NO EXTENDED MEMORY, ISOFORM A"/>
    <property type="match status" value="1"/>
</dbReference>
<evidence type="ECO:0000256" key="5">
    <source>
        <dbReference type="ARBA" id="ARBA00022692"/>
    </source>
</evidence>
<evidence type="ECO:0000256" key="8">
    <source>
        <dbReference type="ARBA" id="ARBA00022989"/>
    </source>
</evidence>
<keyword evidence="9" id="KW-0408">Iron</keyword>
<feature type="transmembrane region" description="Helical" evidence="11">
    <location>
        <begin position="134"/>
        <end position="159"/>
    </location>
</feature>
<evidence type="ECO:0000256" key="9">
    <source>
        <dbReference type="ARBA" id="ARBA00023004"/>
    </source>
</evidence>
<evidence type="ECO:0000256" key="3">
    <source>
        <dbReference type="ARBA" id="ARBA00022448"/>
    </source>
</evidence>
<evidence type="ECO:0000256" key="7">
    <source>
        <dbReference type="ARBA" id="ARBA00022982"/>
    </source>
</evidence>
<comment type="cofactor">
    <cofactor evidence="1">
        <name>heme b</name>
        <dbReference type="ChEBI" id="CHEBI:60344"/>
    </cofactor>
</comment>
<sequence>MASKKHDSTHTEVSWVVRCGFGWLMFIAQILLCGSLGLCIYWVLGYRDGIAWANDKKKQFNLHYVLMIGGTIFLNGQAILVYKLFPCCKKIYGKVVHTIIFVLSISCITIGLVVAIQVRNAKNEESHFYSLHSWIGLVTVGLFALQFVVGFISFLVLLCCENSTAKFRQRLLPTHITFGLIIFSLAVASCVTGLTESAIKLQDYKKFGKEGIIINSLGIALIALAIILPYIIQNNSFKRYTTLTIN</sequence>
<evidence type="ECO:0000256" key="6">
    <source>
        <dbReference type="ARBA" id="ARBA00022723"/>
    </source>
</evidence>
<evidence type="ECO:0000256" key="10">
    <source>
        <dbReference type="ARBA" id="ARBA00023136"/>
    </source>
</evidence>
<keyword evidence="3" id="KW-0813">Transport</keyword>
<comment type="subcellular location">
    <subcellularLocation>
        <location evidence="2">Membrane</location>
        <topology evidence="2">Multi-pass membrane protein</topology>
    </subcellularLocation>
</comment>
<dbReference type="PROSITE" id="PS50939">
    <property type="entry name" value="CYTOCHROME_B561"/>
    <property type="match status" value="1"/>
</dbReference>
<dbReference type="GO" id="GO:0016020">
    <property type="term" value="C:membrane"/>
    <property type="evidence" value="ECO:0007669"/>
    <property type="project" value="UniProtKB-SubCell"/>
</dbReference>
<dbReference type="InterPro" id="IPR043205">
    <property type="entry name" value="CYB561/CYBRD1-like"/>
</dbReference>
<evidence type="ECO:0000313" key="13">
    <source>
        <dbReference type="EMBL" id="JAV47768.1"/>
    </source>
</evidence>
<feature type="transmembrane region" description="Helical" evidence="11">
    <location>
        <begin position="21"/>
        <end position="44"/>
    </location>
</feature>
<evidence type="ECO:0000259" key="12">
    <source>
        <dbReference type="PROSITE" id="PS50939"/>
    </source>
</evidence>
<dbReference type="EMBL" id="GFAH01000621">
    <property type="protein sequence ID" value="JAV47768.1"/>
    <property type="molecule type" value="Transcribed_RNA"/>
</dbReference>
<keyword evidence="5 11" id="KW-0812">Transmembrane</keyword>
<dbReference type="GO" id="GO:0016491">
    <property type="term" value="F:oxidoreductase activity"/>
    <property type="evidence" value="ECO:0007669"/>
    <property type="project" value="InterPro"/>
</dbReference>
<evidence type="ECO:0000256" key="4">
    <source>
        <dbReference type="ARBA" id="ARBA00022617"/>
    </source>
</evidence>
<dbReference type="GO" id="GO:0046872">
    <property type="term" value="F:metal ion binding"/>
    <property type="evidence" value="ECO:0007669"/>
    <property type="project" value="UniProtKB-KW"/>
</dbReference>
<evidence type="ECO:0000256" key="11">
    <source>
        <dbReference type="SAM" id="Phobius"/>
    </source>
</evidence>
<feature type="domain" description="Cytochrome b561" evidence="12">
    <location>
        <begin position="27"/>
        <end position="233"/>
    </location>
</feature>
<accession>A0A1W7R9E8</accession>
<name>A0A1W7R9E8_9SCOR</name>
<feature type="transmembrane region" description="Helical" evidence="11">
    <location>
        <begin position="171"/>
        <end position="192"/>
    </location>
</feature>
<feature type="transmembrane region" description="Helical" evidence="11">
    <location>
        <begin position="97"/>
        <end position="118"/>
    </location>
</feature>
<dbReference type="FunFam" id="1.20.120.1770:FF:000001">
    <property type="entry name" value="Cytochrome b reductase 1"/>
    <property type="match status" value="1"/>
</dbReference>
<evidence type="ECO:0000256" key="1">
    <source>
        <dbReference type="ARBA" id="ARBA00001970"/>
    </source>
</evidence>
<dbReference type="SMART" id="SM00665">
    <property type="entry name" value="B561"/>
    <property type="match status" value="1"/>
</dbReference>
<proteinExistence type="predicted"/>
<reference evidence="13" key="1">
    <citation type="submission" date="2016-11" db="EMBL/GenBank/DDBJ databases">
        <title>Venom-gland transcriptomics and venom proteomics of the black-back scorpion (Hadrurus spadix) reveal detectability challenges and an unexplored realm of animal toxin diversity.</title>
        <authorList>
            <person name="Rokyta D.R."/>
            <person name="Ward M.J."/>
        </authorList>
    </citation>
    <scope>NUCLEOTIDE SEQUENCE</scope>
    <source>
        <tissue evidence="13">Venom gland</tissue>
    </source>
</reference>
<organism evidence="13">
    <name type="scientific">Hadrurus spadix</name>
    <dbReference type="NCBI Taxonomy" id="141984"/>
    <lineage>
        <taxon>Eukaryota</taxon>
        <taxon>Metazoa</taxon>
        <taxon>Ecdysozoa</taxon>
        <taxon>Arthropoda</taxon>
        <taxon>Chelicerata</taxon>
        <taxon>Arachnida</taxon>
        <taxon>Scorpiones</taxon>
        <taxon>Iurida</taxon>
        <taxon>Iuroidea</taxon>
        <taxon>Hadrurus</taxon>
    </lineage>
</organism>
<keyword evidence="8 11" id="KW-1133">Transmembrane helix</keyword>
<keyword evidence="10 11" id="KW-0472">Membrane</keyword>
<protein>
    <submittedName>
        <fullName evidence="13">Putative transmembrane ascorbate ferrireductase 2</fullName>
    </submittedName>
</protein>
<feature type="transmembrane region" description="Helical" evidence="11">
    <location>
        <begin position="64"/>
        <end position="85"/>
    </location>
</feature>
<dbReference type="Gene3D" id="1.20.120.1770">
    <property type="match status" value="1"/>
</dbReference>